<protein>
    <submittedName>
        <fullName evidence="2">Dihydroxy-acid dehydratase</fullName>
    </submittedName>
</protein>
<feature type="region of interest" description="Disordered" evidence="1">
    <location>
        <begin position="57"/>
        <end position="76"/>
    </location>
</feature>
<dbReference type="Proteomes" id="UP000195221">
    <property type="component" value="Unassembled WGS sequence"/>
</dbReference>
<proteinExistence type="predicted"/>
<evidence type="ECO:0000313" key="2">
    <source>
        <dbReference type="EMBL" id="OTP67835.1"/>
    </source>
</evidence>
<name>A0A242M9K4_CABSO</name>
<dbReference type="SUPFAM" id="SSF52016">
    <property type="entry name" value="LeuD/IlvD-like"/>
    <property type="match status" value="1"/>
</dbReference>
<sequence>MVLINAREGVLRVELSDEELAPRRAAMPERPKRRLAGVLEKYEALVRPAHLGAVTHSGNLDWPYDAPTHGDDGTAA</sequence>
<comment type="caution">
    <text evidence="2">The sequence shown here is derived from an EMBL/GenBank/DDBJ whole genome shotgun (WGS) entry which is preliminary data.</text>
</comment>
<accession>A0A242M9K4</accession>
<dbReference type="EMBL" id="NBTZ01000145">
    <property type="protein sequence ID" value="OTP67835.1"/>
    <property type="molecule type" value="Genomic_DNA"/>
</dbReference>
<dbReference type="AlphaFoldDB" id="A0A242M9K4"/>
<gene>
    <name evidence="2" type="ORF">PAMC26577_35445</name>
</gene>
<organism evidence="2 3">
    <name type="scientific">Caballeronia sordidicola</name>
    <name type="common">Burkholderia sordidicola</name>
    <dbReference type="NCBI Taxonomy" id="196367"/>
    <lineage>
        <taxon>Bacteria</taxon>
        <taxon>Pseudomonadati</taxon>
        <taxon>Pseudomonadota</taxon>
        <taxon>Betaproteobacteria</taxon>
        <taxon>Burkholderiales</taxon>
        <taxon>Burkholderiaceae</taxon>
        <taxon>Caballeronia</taxon>
    </lineage>
</organism>
<evidence type="ECO:0000256" key="1">
    <source>
        <dbReference type="SAM" id="MobiDB-lite"/>
    </source>
</evidence>
<evidence type="ECO:0000313" key="3">
    <source>
        <dbReference type="Proteomes" id="UP000195221"/>
    </source>
</evidence>
<reference evidence="2 3" key="1">
    <citation type="submission" date="2017-03" db="EMBL/GenBank/DDBJ databases">
        <title>Genome analysis of strain PAMC 26577.</title>
        <authorList>
            <person name="Oh H.-M."/>
            <person name="Yang J.-A."/>
        </authorList>
    </citation>
    <scope>NUCLEOTIDE SEQUENCE [LARGE SCALE GENOMIC DNA]</scope>
    <source>
        <strain evidence="2 3">PAMC 26577</strain>
    </source>
</reference>